<evidence type="ECO:0000313" key="2">
    <source>
        <dbReference type="Proteomes" id="UP000621540"/>
    </source>
</evidence>
<keyword evidence="2" id="KW-1185">Reference proteome</keyword>
<proteinExistence type="predicted"/>
<organism evidence="1 2">
    <name type="scientific">Roseburia yibonii</name>
    <dbReference type="NCBI Taxonomy" id="2763063"/>
    <lineage>
        <taxon>Bacteria</taxon>
        <taxon>Bacillati</taxon>
        <taxon>Bacillota</taxon>
        <taxon>Clostridia</taxon>
        <taxon>Lachnospirales</taxon>
        <taxon>Lachnospiraceae</taxon>
        <taxon>Roseburia</taxon>
    </lineage>
</organism>
<accession>A0ABR7ID99</accession>
<protein>
    <submittedName>
        <fullName evidence="1">Uncharacterized protein</fullName>
    </submittedName>
</protein>
<dbReference type="Gene3D" id="2.60.40.4270">
    <property type="entry name" value="Listeria-Bacteroides repeat domain"/>
    <property type="match status" value="1"/>
</dbReference>
<dbReference type="InterPro" id="IPR042229">
    <property type="entry name" value="Listeria/Bacterioides_rpt_sf"/>
</dbReference>
<evidence type="ECO:0000313" key="1">
    <source>
        <dbReference type="EMBL" id="MBC5754917.1"/>
    </source>
</evidence>
<gene>
    <name evidence="1" type="ORF">H8Z76_13085</name>
</gene>
<name>A0ABR7ID99_9FIRM</name>
<dbReference type="Proteomes" id="UP000621540">
    <property type="component" value="Unassembled WGS sequence"/>
</dbReference>
<dbReference type="EMBL" id="JACOQH010000013">
    <property type="protein sequence ID" value="MBC5754917.1"/>
    <property type="molecule type" value="Genomic_DNA"/>
</dbReference>
<reference evidence="1 2" key="1">
    <citation type="submission" date="2020-08" db="EMBL/GenBank/DDBJ databases">
        <title>Genome public.</title>
        <authorList>
            <person name="Liu C."/>
            <person name="Sun Q."/>
        </authorList>
    </citation>
    <scope>NUCLEOTIDE SEQUENCE [LARGE SCALE GENOMIC DNA]</scope>
    <source>
        <strain evidence="1 2">BX0805</strain>
    </source>
</reference>
<sequence>MKNAVKCIVLFVFAICALLIGLTLYGRETRQKELQNNLHNVAEQTVKIATSDRSYNIADSNEMMADTIENMVVSMVTNSDLECDFYGVDAEKGLLSLKLTEDFKHPNGQDGKVEHDRTAICDKKEEDTMCTVKFYTAPDATDCYMSVSILTGDKITAPVGPEEKDREFAGWLDSNGYLADFSLPVQHDMTYYASWR</sequence>
<dbReference type="RefSeq" id="WP_186982783.1">
    <property type="nucleotide sequence ID" value="NZ_JACOQH010000013.1"/>
</dbReference>
<comment type="caution">
    <text evidence="1">The sequence shown here is derived from an EMBL/GenBank/DDBJ whole genome shotgun (WGS) entry which is preliminary data.</text>
</comment>